<sequence>MTSTVFIIGCVVGTANFLFRWLPLRLAGNAGGRPLRNGLLGRVLDSIGIAAICALLVVSTLPDILQEPQRSWPALAGFLTLTALFYRTRSIVMATLSSALVYGVVYKCLLTF</sequence>
<name>W0HQA5_9GAMM</name>
<dbReference type="PATRIC" id="fig|1239307.3.peg.1005"/>
<dbReference type="InterPro" id="IPR008407">
    <property type="entry name" value="Brnchd-chn_aa_trnsp_AzlD"/>
</dbReference>
<evidence type="ECO:0000313" key="2">
    <source>
        <dbReference type="EMBL" id="AHF76016.1"/>
    </source>
</evidence>
<proteinExistence type="predicted"/>
<dbReference type="EMBL" id="CP006569">
    <property type="protein sequence ID" value="AHF76016.1"/>
    <property type="molecule type" value="Genomic_DNA"/>
</dbReference>
<dbReference type="Pfam" id="PF05437">
    <property type="entry name" value="AzlD"/>
    <property type="match status" value="1"/>
</dbReference>
<accession>W0HQA5</accession>
<keyword evidence="3" id="KW-1185">Reference proteome</keyword>
<gene>
    <name evidence="2" type="ORF">Sant_0941</name>
</gene>
<dbReference type="Proteomes" id="UP000019028">
    <property type="component" value="Chromosome"/>
</dbReference>
<feature type="transmembrane region" description="Helical" evidence="1">
    <location>
        <begin position="39"/>
        <end position="58"/>
    </location>
</feature>
<dbReference type="NCBIfam" id="NF007711">
    <property type="entry name" value="PRK10408.1"/>
    <property type="match status" value="1"/>
</dbReference>
<evidence type="ECO:0000256" key="1">
    <source>
        <dbReference type="SAM" id="Phobius"/>
    </source>
</evidence>
<dbReference type="AlphaFoldDB" id="W0HQA5"/>
<keyword evidence="1" id="KW-0472">Membrane</keyword>
<dbReference type="KEGG" id="sod:Sant_0941"/>
<evidence type="ECO:0000313" key="3">
    <source>
        <dbReference type="Proteomes" id="UP000019028"/>
    </source>
</evidence>
<keyword evidence="1" id="KW-1133">Transmembrane helix</keyword>
<reference evidence="2 3" key="1">
    <citation type="journal article" date="2014" name="Genome Biol. Evol.">
        <title>Genome degeneration and adaptation in a nascent stage of symbiosis.</title>
        <authorList>
            <person name="Oakeson K.F."/>
            <person name="Gil R."/>
            <person name="Clayton A.L."/>
            <person name="Dunn D.M."/>
            <person name="von Niederhausern A.C."/>
            <person name="Hamil C."/>
            <person name="Aoyagi A."/>
            <person name="Duval B."/>
            <person name="Baca A."/>
            <person name="Silva F.J."/>
            <person name="Vallier A."/>
            <person name="Jackson D.G."/>
            <person name="Latorre A."/>
            <person name="Weiss R.B."/>
            <person name="Heddi A."/>
            <person name="Moya A."/>
            <person name="Dale C."/>
        </authorList>
    </citation>
    <scope>NUCLEOTIDE SEQUENCE [LARGE SCALE GENOMIC DNA]</scope>
    <source>
        <strain evidence="2 3">HS1</strain>
    </source>
</reference>
<feature type="transmembrane region" description="Helical" evidence="1">
    <location>
        <begin position="6"/>
        <end position="27"/>
    </location>
</feature>
<dbReference type="RefSeq" id="WP_025421147.1">
    <property type="nucleotide sequence ID" value="NZ_CP006569.1"/>
</dbReference>
<dbReference type="HOGENOM" id="CLU_170834_0_0_6"/>
<organism evidence="2 3">
    <name type="scientific">Sodalis praecaptivus</name>
    <dbReference type="NCBI Taxonomy" id="1239307"/>
    <lineage>
        <taxon>Bacteria</taxon>
        <taxon>Pseudomonadati</taxon>
        <taxon>Pseudomonadota</taxon>
        <taxon>Gammaproteobacteria</taxon>
        <taxon>Enterobacterales</taxon>
        <taxon>Bruguierivoracaceae</taxon>
        <taxon>Sodalis</taxon>
    </lineage>
</organism>
<keyword evidence="1" id="KW-0812">Transmembrane</keyword>
<dbReference type="OrthoDB" id="6475051at2"/>
<protein>
    <submittedName>
        <fullName evidence="2">Putative membrane protein</fullName>
    </submittedName>
</protein>